<dbReference type="RefSeq" id="WP_317549262.1">
    <property type="nucleotide sequence ID" value="NZ_JAWLKE010000008.1"/>
</dbReference>
<sequence length="221" mass="22257">MKILVINPNSNTATTQLLVDVARRWLHDTEFTVVGVTAGTGPAMITGTEQLRAAGPDVVTAALDAIEHHGPAAVIVGAFGDPGAAELRTLVDIPVVGIGEAGILHAARGGRRFAIATTTADLAAQLDALTRATVPDGDFAGVFLTASAPLVLAEDLASSIVELGAAVDAAVAAGASAVVIGGGPLSDSARRLALRTDVDVIEPVPSAVAMVVDRISYAVRS</sequence>
<protein>
    <submittedName>
        <fullName evidence="2">Aspartate/glutamate racemase family protein</fullName>
    </submittedName>
</protein>
<accession>A0ABU4B335</accession>
<evidence type="ECO:0000313" key="3">
    <source>
        <dbReference type="Proteomes" id="UP001185899"/>
    </source>
</evidence>
<dbReference type="EMBL" id="JAWLKE010000008">
    <property type="protein sequence ID" value="MDV6232918.1"/>
    <property type="molecule type" value="Genomic_DNA"/>
</dbReference>
<comment type="similarity">
    <text evidence="1">Belongs to the HyuE racemase family.</text>
</comment>
<dbReference type="PANTHER" id="PTHR28047:SF5">
    <property type="entry name" value="PROTEIN DCG1"/>
    <property type="match status" value="1"/>
</dbReference>
<dbReference type="InterPro" id="IPR053714">
    <property type="entry name" value="Iso_Racemase_Enz_sf"/>
</dbReference>
<dbReference type="InterPro" id="IPR052186">
    <property type="entry name" value="Hydantoin_racemase-like"/>
</dbReference>
<keyword evidence="3" id="KW-1185">Reference proteome</keyword>
<dbReference type="PANTHER" id="PTHR28047">
    <property type="entry name" value="PROTEIN DCG1"/>
    <property type="match status" value="1"/>
</dbReference>
<dbReference type="Proteomes" id="UP001185899">
    <property type="component" value="Unassembled WGS sequence"/>
</dbReference>
<gene>
    <name evidence="2" type="ORF">R3P95_20385</name>
</gene>
<proteinExistence type="inferred from homology"/>
<name>A0ABU4B335_9NOCA</name>
<evidence type="ECO:0000313" key="2">
    <source>
        <dbReference type="EMBL" id="MDV6232918.1"/>
    </source>
</evidence>
<comment type="caution">
    <text evidence="2">The sequence shown here is derived from an EMBL/GenBank/DDBJ whole genome shotgun (WGS) entry which is preliminary data.</text>
</comment>
<dbReference type="Gene3D" id="3.40.50.12500">
    <property type="match status" value="1"/>
</dbReference>
<dbReference type="InterPro" id="IPR015942">
    <property type="entry name" value="Asp/Glu/hydantoin_racemase"/>
</dbReference>
<organism evidence="2 3">
    <name type="scientific">Rhodococcus cercidiphylli</name>
    <dbReference type="NCBI Taxonomy" id="489916"/>
    <lineage>
        <taxon>Bacteria</taxon>
        <taxon>Bacillati</taxon>
        <taxon>Actinomycetota</taxon>
        <taxon>Actinomycetes</taxon>
        <taxon>Mycobacteriales</taxon>
        <taxon>Nocardiaceae</taxon>
        <taxon>Rhodococcus</taxon>
    </lineage>
</organism>
<reference evidence="2 3" key="1">
    <citation type="submission" date="2023-10" db="EMBL/GenBank/DDBJ databases">
        <title>Development of a sustainable strategy for remediation of hydrocarbon-contaminated territories based on the waste exchange concept.</title>
        <authorList>
            <person name="Krivoruchko A."/>
        </authorList>
    </citation>
    <scope>NUCLEOTIDE SEQUENCE [LARGE SCALE GENOMIC DNA]</scope>
    <source>
        <strain evidence="2 3">IEGM 1322</strain>
    </source>
</reference>
<dbReference type="Pfam" id="PF01177">
    <property type="entry name" value="Asp_Glu_race"/>
    <property type="match status" value="1"/>
</dbReference>
<evidence type="ECO:0000256" key="1">
    <source>
        <dbReference type="ARBA" id="ARBA00038414"/>
    </source>
</evidence>